<gene>
    <name evidence="4" type="ORF">PQG83_00080</name>
</gene>
<accession>A0AA96JWL7</accession>
<evidence type="ECO:0000259" key="3">
    <source>
        <dbReference type="PROSITE" id="PS51371"/>
    </source>
</evidence>
<evidence type="ECO:0000313" key="5">
    <source>
        <dbReference type="Proteomes" id="UP001302494"/>
    </source>
</evidence>
<dbReference type="Gene3D" id="3.10.580.10">
    <property type="entry name" value="CBS-domain"/>
    <property type="match status" value="1"/>
</dbReference>
<dbReference type="SUPFAM" id="SSF54631">
    <property type="entry name" value="CBS-domain pair"/>
    <property type="match status" value="1"/>
</dbReference>
<reference evidence="4 5" key="1">
    <citation type="submission" date="2023-01" db="EMBL/GenBank/DDBJ databases">
        <title>Cultivation and genomic characterization of new, ubiquitous marine nitrite-oxidizing bacteria from the Nitrospirales.</title>
        <authorList>
            <person name="Mueller A.J."/>
            <person name="Daebeler A."/>
            <person name="Herbold C.W."/>
            <person name="Kirkegaard R.H."/>
            <person name="Daims H."/>
        </authorList>
    </citation>
    <scope>NUCLEOTIDE SEQUENCE [LARGE SCALE GENOMIC DNA]</scope>
    <source>
        <strain evidence="4 5">DK</strain>
    </source>
</reference>
<proteinExistence type="predicted"/>
<protein>
    <submittedName>
        <fullName evidence="4">CBS domain-containing protein</fullName>
    </submittedName>
</protein>
<dbReference type="RefSeq" id="WP_312745283.1">
    <property type="nucleotide sequence ID" value="NZ_CP116968.1"/>
</dbReference>
<evidence type="ECO:0000256" key="2">
    <source>
        <dbReference type="PROSITE-ProRule" id="PRU00703"/>
    </source>
</evidence>
<dbReference type="PROSITE" id="PS51371">
    <property type="entry name" value="CBS"/>
    <property type="match status" value="2"/>
</dbReference>
<dbReference type="AlphaFoldDB" id="A0AA96JWL7"/>
<dbReference type="PANTHER" id="PTHR43080">
    <property type="entry name" value="CBS DOMAIN-CONTAINING PROTEIN CBSX3, MITOCHONDRIAL"/>
    <property type="match status" value="1"/>
</dbReference>
<evidence type="ECO:0000313" key="4">
    <source>
        <dbReference type="EMBL" id="WNM62175.1"/>
    </source>
</evidence>
<dbReference type="Proteomes" id="UP001302494">
    <property type="component" value="Chromosome"/>
</dbReference>
<sequence>MATPNLHIKARDLMQTRMVAVTRQYSARDLSILIHSGTFSGVPVIEPGNHLVGMVTEFDVLKALVAGKDLHGLTAEDVMTMNPVTVEETATAEEIVQHMIKHQIIRIPVVRDGKLLGMISRTDLLNHLIDNHLINVYGG</sequence>
<feature type="domain" description="CBS" evidence="3">
    <location>
        <begin position="79"/>
        <end position="134"/>
    </location>
</feature>
<organism evidence="4 5">
    <name type="scientific">Candidatus Nitrospira neomarina</name>
    <dbReference type="NCBI Taxonomy" id="3020899"/>
    <lineage>
        <taxon>Bacteria</taxon>
        <taxon>Pseudomonadati</taxon>
        <taxon>Nitrospirota</taxon>
        <taxon>Nitrospiria</taxon>
        <taxon>Nitrospirales</taxon>
        <taxon>Nitrospiraceae</taxon>
        <taxon>Nitrospira</taxon>
    </lineage>
</organism>
<evidence type="ECO:0000256" key="1">
    <source>
        <dbReference type="ARBA" id="ARBA00023122"/>
    </source>
</evidence>
<dbReference type="SMART" id="SM00116">
    <property type="entry name" value="CBS"/>
    <property type="match status" value="2"/>
</dbReference>
<feature type="domain" description="CBS" evidence="3">
    <location>
        <begin position="14"/>
        <end position="70"/>
    </location>
</feature>
<dbReference type="EMBL" id="CP116968">
    <property type="protein sequence ID" value="WNM62175.1"/>
    <property type="molecule type" value="Genomic_DNA"/>
</dbReference>
<dbReference type="InterPro" id="IPR051257">
    <property type="entry name" value="Diverse_CBS-Domain"/>
</dbReference>
<name>A0AA96JWL7_9BACT</name>
<dbReference type="PANTHER" id="PTHR43080:SF2">
    <property type="entry name" value="CBS DOMAIN-CONTAINING PROTEIN"/>
    <property type="match status" value="1"/>
</dbReference>
<dbReference type="InterPro" id="IPR000644">
    <property type="entry name" value="CBS_dom"/>
</dbReference>
<dbReference type="Pfam" id="PF00571">
    <property type="entry name" value="CBS"/>
    <property type="match status" value="2"/>
</dbReference>
<keyword evidence="1 2" id="KW-0129">CBS domain</keyword>
<dbReference type="KEGG" id="nneo:PQG83_00080"/>
<keyword evidence="5" id="KW-1185">Reference proteome</keyword>
<dbReference type="InterPro" id="IPR046342">
    <property type="entry name" value="CBS_dom_sf"/>
</dbReference>